<evidence type="ECO:0000313" key="2">
    <source>
        <dbReference type="Proteomes" id="UP001297580"/>
    </source>
</evidence>
<protein>
    <submittedName>
        <fullName evidence="1">Uncharacterized protein</fullName>
    </submittedName>
</protein>
<accession>A0ABY9QD22</accession>
<name>A0ABY9QD22_GEOTD</name>
<proteinExistence type="predicted"/>
<sequence length="73" mass="8588">MILAKKQPFFHQVRGLNGRGIASYGRFLYQKGFGRLTKKDDKSIDWAFVVWGQRYVNCNGACTEREWLSWRSN</sequence>
<dbReference type="EMBL" id="CP133461">
    <property type="protein sequence ID" value="WMV76456.1"/>
    <property type="molecule type" value="Genomic_DNA"/>
</dbReference>
<dbReference type="RefSeq" id="WP_081212875.1">
    <property type="nucleotide sequence ID" value="NZ_CP133461.1"/>
</dbReference>
<dbReference type="Proteomes" id="UP001297580">
    <property type="component" value="Chromosome"/>
</dbReference>
<gene>
    <name evidence="1" type="ORF">HSX42_01040</name>
</gene>
<evidence type="ECO:0000313" key="1">
    <source>
        <dbReference type="EMBL" id="WMV76456.1"/>
    </source>
</evidence>
<organism evidence="1 2">
    <name type="scientific">Geobacillus thermodenitrificans</name>
    <dbReference type="NCBI Taxonomy" id="33940"/>
    <lineage>
        <taxon>Bacteria</taxon>
        <taxon>Bacillati</taxon>
        <taxon>Bacillota</taxon>
        <taxon>Bacilli</taxon>
        <taxon>Bacillales</taxon>
        <taxon>Anoxybacillaceae</taxon>
        <taxon>Geobacillus</taxon>
    </lineage>
</organism>
<keyword evidence="2" id="KW-1185">Reference proteome</keyword>
<reference evidence="1 2" key="1">
    <citation type="submission" date="2023-08" db="EMBL/GenBank/DDBJ databases">
        <title>Complete genome sequence of Geobacillus thermodenitrificans K1041, a genetically tractable strain representative of the genus Geobacillus.</title>
        <authorList>
            <person name="Kani S."/>
            <person name="Suzuki H."/>
        </authorList>
    </citation>
    <scope>NUCLEOTIDE SEQUENCE [LARGE SCALE GENOMIC DNA]</scope>
    <source>
        <strain evidence="1 2">K1041</strain>
    </source>
</reference>